<dbReference type="InterPro" id="IPR005829">
    <property type="entry name" value="Sugar_transporter_CS"/>
</dbReference>
<feature type="region of interest" description="Disordered" evidence="7">
    <location>
        <begin position="448"/>
        <end position="469"/>
    </location>
</feature>
<comment type="subcellular location">
    <subcellularLocation>
        <location evidence="1">Cell membrane</location>
        <topology evidence="1">Multi-pass membrane protein</topology>
    </subcellularLocation>
</comment>
<feature type="transmembrane region" description="Helical" evidence="8">
    <location>
        <begin position="287"/>
        <end position="305"/>
    </location>
</feature>
<feature type="transmembrane region" description="Helical" evidence="8">
    <location>
        <begin position="317"/>
        <end position="335"/>
    </location>
</feature>
<feature type="transmembrane region" description="Helical" evidence="8">
    <location>
        <begin position="387"/>
        <end position="406"/>
    </location>
</feature>
<reference evidence="10 11" key="1">
    <citation type="submission" date="2015-01" db="EMBL/GenBank/DDBJ databases">
        <title>Draft genome of the acidophilic iron oxidizer Acidithrix ferrooxidans strain Py-F3.</title>
        <authorList>
            <person name="Poehlein A."/>
            <person name="Eisen S."/>
            <person name="Schloemann M."/>
            <person name="Johnson B.D."/>
            <person name="Daniel R."/>
            <person name="Muehling M."/>
        </authorList>
    </citation>
    <scope>NUCLEOTIDE SEQUENCE [LARGE SCALE GENOMIC DNA]</scope>
    <source>
        <strain evidence="10 11">Py-F3</strain>
    </source>
</reference>
<feature type="transmembrane region" description="Helical" evidence="8">
    <location>
        <begin position="209"/>
        <end position="230"/>
    </location>
</feature>
<dbReference type="InterPro" id="IPR020846">
    <property type="entry name" value="MFS_dom"/>
</dbReference>
<dbReference type="RefSeq" id="WP_200891165.1">
    <property type="nucleotide sequence ID" value="NZ_JXYS01000011.1"/>
</dbReference>
<dbReference type="InterPro" id="IPR011701">
    <property type="entry name" value="MFS"/>
</dbReference>
<keyword evidence="11" id="KW-1185">Reference proteome</keyword>
<dbReference type="InterPro" id="IPR004638">
    <property type="entry name" value="EmrB-like"/>
</dbReference>
<dbReference type="PRINTS" id="PR01036">
    <property type="entry name" value="TCRTETB"/>
</dbReference>
<accession>A0A0D8HL20</accession>
<evidence type="ECO:0000256" key="6">
    <source>
        <dbReference type="ARBA" id="ARBA00023136"/>
    </source>
</evidence>
<feature type="transmembrane region" description="Helical" evidence="8">
    <location>
        <begin position="185"/>
        <end position="203"/>
    </location>
</feature>
<dbReference type="SUPFAM" id="SSF103473">
    <property type="entry name" value="MFS general substrate transporter"/>
    <property type="match status" value="1"/>
</dbReference>
<feature type="transmembrane region" description="Helical" evidence="8">
    <location>
        <begin position="150"/>
        <end position="173"/>
    </location>
</feature>
<dbReference type="PANTHER" id="PTHR42718">
    <property type="entry name" value="MAJOR FACILITATOR SUPERFAMILY MULTIDRUG TRANSPORTER MFSC"/>
    <property type="match status" value="1"/>
</dbReference>
<dbReference type="CDD" id="cd17321">
    <property type="entry name" value="MFS_MMR_MDR_like"/>
    <property type="match status" value="1"/>
</dbReference>
<evidence type="ECO:0000259" key="9">
    <source>
        <dbReference type="PROSITE" id="PS50850"/>
    </source>
</evidence>
<gene>
    <name evidence="10" type="primary">stp2</name>
    <name evidence="10" type="ORF">AXFE_04660</name>
</gene>
<evidence type="ECO:0000256" key="1">
    <source>
        <dbReference type="ARBA" id="ARBA00004651"/>
    </source>
</evidence>
<evidence type="ECO:0000256" key="8">
    <source>
        <dbReference type="SAM" id="Phobius"/>
    </source>
</evidence>
<feature type="transmembrane region" description="Helical" evidence="8">
    <location>
        <begin position="121"/>
        <end position="144"/>
    </location>
</feature>
<dbReference type="Gene3D" id="1.20.1250.20">
    <property type="entry name" value="MFS general substrate transporter like domains"/>
    <property type="match status" value="1"/>
</dbReference>
<feature type="domain" description="Major facilitator superfamily (MFS) profile" evidence="9">
    <location>
        <begin position="1"/>
        <end position="448"/>
    </location>
</feature>
<comment type="caution">
    <text evidence="10">The sequence shown here is derived from an EMBL/GenBank/DDBJ whole genome shotgun (WGS) entry which is preliminary data.</text>
</comment>
<dbReference type="PROSITE" id="PS00216">
    <property type="entry name" value="SUGAR_TRANSPORT_1"/>
    <property type="match status" value="1"/>
</dbReference>
<dbReference type="PROSITE" id="PS50850">
    <property type="entry name" value="MFS"/>
    <property type="match status" value="1"/>
</dbReference>
<evidence type="ECO:0000256" key="4">
    <source>
        <dbReference type="ARBA" id="ARBA00022692"/>
    </source>
</evidence>
<dbReference type="PANTHER" id="PTHR42718:SF46">
    <property type="entry name" value="BLR6921 PROTEIN"/>
    <property type="match status" value="1"/>
</dbReference>
<evidence type="ECO:0000256" key="7">
    <source>
        <dbReference type="SAM" id="MobiDB-lite"/>
    </source>
</evidence>
<feature type="transmembrane region" description="Helical" evidence="8">
    <location>
        <begin position="250"/>
        <end position="275"/>
    </location>
</feature>
<dbReference type="Pfam" id="PF07690">
    <property type="entry name" value="MFS_1"/>
    <property type="match status" value="1"/>
</dbReference>
<proteinExistence type="predicted"/>
<sequence length="469" mass="48808">MALATFMTYLDNNIVNVALPAMQRELHLSVAGLEWAVSAYILVFAGLLLVGGRLADAFGRRRLFLIGLAIFTFSSLAAGLSSSFDLLMVSRSVQGLGAALVTPNTLAVISATFTDPRERNAAVGAWSAVGALALALGPLLGGLISQHLSWGWIFLINVPIGIATIALGAWAIPESREVVKRRLDLPGLAASAVALFTLTYALIEGPHLGWSSPIIVGSLAVALLAGFVFVRIETRSADPMVELSLFRNRVFAGGSIALMMWAFGLFGIYFFTSLYLQNVLGFSPTKAGLAFVPMALLIAVGAIASEPVARTIGAYRSVSLAMIIMALGIASMSLLGNRASFLALMPSFAAIGMGGGLTTSLNATVLGEMPSGQAGVASGIFNASREVAGLLGITVIGGIISARQGFERRHGHPATSAFLSGYQSGLLVAAVLVALGGLTAWSALRRSAPDDSWGRGSGEQWAPDAQSRV</sequence>
<evidence type="ECO:0000313" key="10">
    <source>
        <dbReference type="EMBL" id="KJF18628.1"/>
    </source>
</evidence>
<dbReference type="GO" id="GO:0022857">
    <property type="term" value="F:transmembrane transporter activity"/>
    <property type="evidence" value="ECO:0007669"/>
    <property type="project" value="InterPro"/>
</dbReference>
<dbReference type="NCBIfam" id="TIGR00711">
    <property type="entry name" value="efflux_EmrB"/>
    <property type="match status" value="1"/>
</dbReference>
<dbReference type="GO" id="GO:0005886">
    <property type="term" value="C:plasma membrane"/>
    <property type="evidence" value="ECO:0007669"/>
    <property type="project" value="UniProtKB-SubCell"/>
</dbReference>
<feature type="transmembrane region" description="Helical" evidence="8">
    <location>
        <begin position="63"/>
        <end position="84"/>
    </location>
</feature>
<feature type="transmembrane region" description="Helical" evidence="8">
    <location>
        <begin position="96"/>
        <end position="114"/>
    </location>
</feature>
<protein>
    <submittedName>
        <fullName evidence="10">Multidrug resistance protein Stp</fullName>
    </submittedName>
</protein>
<name>A0A0D8HL20_9ACTN</name>
<feature type="transmembrane region" description="Helical" evidence="8">
    <location>
        <begin position="341"/>
        <end position="366"/>
    </location>
</feature>
<dbReference type="STRING" id="1280514.AXFE_04660"/>
<keyword evidence="5 8" id="KW-1133">Transmembrane helix</keyword>
<keyword evidence="2" id="KW-0813">Transport</keyword>
<feature type="transmembrane region" description="Helical" evidence="8">
    <location>
        <begin position="426"/>
        <end position="444"/>
    </location>
</feature>
<evidence type="ECO:0000256" key="5">
    <source>
        <dbReference type="ARBA" id="ARBA00022989"/>
    </source>
</evidence>
<keyword evidence="6 8" id="KW-0472">Membrane</keyword>
<keyword evidence="3" id="KW-1003">Cell membrane</keyword>
<organism evidence="10 11">
    <name type="scientific">Acidithrix ferrooxidans</name>
    <dbReference type="NCBI Taxonomy" id="1280514"/>
    <lineage>
        <taxon>Bacteria</taxon>
        <taxon>Bacillati</taxon>
        <taxon>Actinomycetota</taxon>
        <taxon>Acidimicrobiia</taxon>
        <taxon>Acidimicrobiales</taxon>
        <taxon>Acidimicrobiaceae</taxon>
        <taxon>Acidithrix</taxon>
    </lineage>
</organism>
<evidence type="ECO:0000256" key="3">
    <source>
        <dbReference type="ARBA" id="ARBA00022475"/>
    </source>
</evidence>
<dbReference type="Proteomes" id="UP000032360">
    <property type="component" value="Unassembled WGS sequence"/>
</dbReference>
<dbReference type="AlphaFoldDB" id="A0A0D8HL20"/>
<keyword evidence="4 8" id="KW-0812">Transmembrane</keyword>
<dbReference type="EMBL" id="JXYS01000011">
    <property type="protein sequence ID" value="KJF18628.1"/>
    <property type="molecule type" value="Genomic_DNA"/>
</dbReference>
<dbReference type="InterPro" id="IPR036259">
    <property type="entry name" value="MFS_trans_sf"/>
</dbReference>
<evidence type="ECO:0000256" key="2">
    <source>
        <dbReference type="ARBA" id="ARBA00022448"/>
    </source>
</evidence>
<feature type="transmembrane region" description="Helical" evidence="8">
    <location>
        <begin position="32"/>
        <end position="51"/>
    </location>
</feature>
<evidence type="ECO:0000313" key="11">
    <source>
        <dbReference type="Proteomes" id="UP000032360"/>
    </source>
</evidence>
<dbReference type="Gene3D" id="1.20.1720.10">
    <property type="entry name" value="Multidrug resistance protein D"/>
    <property type="match status" value="1"/>
</dbReference>